<keyword evidence="2" id="KW-1185">Reference proteome</keyword>
<protein>
    <recommendedName>
        <fullName evidence="3">Reverse transcriptase domain-containing protein</fullName>
    </recommendedName>
</protein>
<reference evidence="1 2" key="1">
    <citation type="submission" date="2023-08" db="EMBL/GenBank/DDBJ databases">
        <title>A Necator americanus chromosomal reference genome.</title>
        <authorList>
            <person name="Ilik V."/>
            <person name="Petrzelkova K.J."/>
            <person name="Pardy F."/>
            <person name="Fuh T."/>
            <person name="Niatou-Singa F.S."/>
            <person name="Gouil Q."/>
            <person name="Baker L."/>
            <person name="Ritchie M.E."/>
            <person name="Jex A.R."/>
            <person name="Gazzola D."/>
            <person name="Li H."/>
            <person name="Toshio Fujiwara R."/>
            <person name="Zhan B."/>
            <person name="Aroian R.V."/>
            <person name="Pafco B."/>
            <person name="Schwarz E.M."/>
        </authorList>
    </citation>
    <scope>NUCLEOTIDE SEQUENCE [LARGE SCALE GENOMIC DNA]</scope>
    <source>
        <strain evidence="1 2">Aroian</strain>
        <tissue evidence="1">Whole animal</tissue>
    </source>
</reference>
<evidence type="ECO:0000313" key="1">
    <source>
        <dbReference type="EMBL" id="KAK6755328.1"/>
    </source>
</evidence>
<comment type="caution">
    <text evidence="1">The sequence shown here is derived from an EMBL/GenBank/DDBJ whole genome shotgun (WGS) entry which is preliminary data.</text>
</comment>
<evidence type="ECO:0008006" key="3">
    <source>
        <dbReference type="Google" id="ProtNLM"/>
    </source>
</evidence>
<dbReference type="EMBL" id="JAVFWL010000005">
    <property type="protein sequence ID" value="KAK6755328.1"/>
    <property type="molecule type" value="Genomic_DNA"/>
</dbReference>
<evidence type="ECO:0000313" key="2">
    <source>
        <dbReference type="Proteomes" id="UP001303046"/>
    </source>
</evidence>
<proteinExistence type="predicted"/>
<name>A0ABR1DYF3_NECAM</name>
<organism evidence="1 2">
    <name type="scientific">Necator americanus</name>
    <name type="common">Human hookworm</name>
    <dbReference type="NCBI Taxonomy" id="51031"/>
    <lineage>
        <taxon>Eukaryota</taxon>
        <taxon>Metazoa</taxon>
        <taxon>Ecdysozoa</taxon>
        <taxon>Nematoda</taxon>
        <taxon>Chromadorea</taxon>
        <taxon>Rhabditida</taxon>
        <taxon>Rhabditina</taxon>
        <taxon>Rhabditomorpha</taxon>
        <taxon>Strongyloidea</taxon>
        <taxon>Ancylostomatidae</taxon>
        <taxon>Bunostominae</taxon>
        <taxon>Necator</taxon>
    </lineage>
</organism>
<accession>A0ABR1DYF3</accession>
<dbReference type="Proteomes" id="UP001303046">
    <property type="component" value="Unassembled WGS sequence"/>
</dbReference>
<sequence>MDQQGEASEKEAGRVGDSGLYAEDEKWKISPAGCTAPFNGVAGVRQEATAEAFLPNFSIDDIVGRTVDQCPSDIVLAQSGCPLTDLEHVDNFVIFAKSSAKLRHVVNLVSKLASAWGFRQCPNKYKQM</sequence>
<gene>
    <name evidence="1" type="primary">Necator_chrV.g18769</name>
    <name evidence="1" type="ORF">RB195_013978</name>
</gene>